<dbReference type="InterPro" id="IPR027417">
    <property type="entry name" value="P-loop_NTPase"/>
</dbReference>
<proteinExistence type="predicted"/>
<dbReference type="KEGG" id="tbd:Tbd_0498"/>
<dbReference type="SUPFAM" id="SSF52172">
    <property type="entry name" value="CheY-like"/>
    <property type="match status" value="1"/>
</dbReference>
<dbReference type="SUPFAM" id="SSF52540">
    <property type="entry name" value="P-loop containing nucleoside triphosphate hydrolases"/>
    <property type="match status" value="1"/>
</dbReference>
<keyword evidence="3" id="KW-0805">Transcription regulation</keyword>
<keyword evidence="4" id="KW-0804">Transcription</keyword>
<dbReference type="Gene3D" id="1.10.10.60">
    <property type="entry name" value="Homeodomain-like"/>
    <property type="match status" value="1"/>
</dbReference>
<feature type="domain" description="Sigma-54 factor interaction" evidence="5">
    <location>
        <begin position="178"/>
        <end position="407"/>
    </location>
</feature>
<gene>
    <name evidence="6" type="ordered locus">Tbd_0498</name>
</gene>
<evidence type="ECO:0000259" key="5">
    <source>
        <dbReference type="PROSITE" id="PS50045"/>
    </source>
</evidence>
<dbReference type="InterPro" id="IPR009057">
    <property type="entry name" value="Homeodomain-like_sf"/>
</dbReference>
<dbReference type="PROSITE" id="PS50045">
    <property type="entry name" value="SIGMA54_INTERACT_4"/>
    <property type="match status" value="1"/>
</dbReference>
<dbReference type="EMBL" id="CP000116">
    <property type="protein sequence ID" value="AAZ96451.1"/>
    <property type="molecule type" value="Genomic_DNA"/>
</dbReference>
<dbReference type="GO" id="GO:0006355">
    <property type="term" value="P:regulation of DNA-templated transcription"/>
    <property type="evidence" value="ECO:0007669"/>
    <property type="project" value="InterPro"/>
</dbReference>
<dbReference type="Pfam" id="PF02954">
    <property type="entry name" value="HTH_8"/>
    <property type="match status" value="1"/>
</dbReference>
<dbReference type="PANTHER" id="PTHR32071">
    <property type="entry name" value="TRANSCRIPTIONAL REGULATORY PROTEIN"/>
    <property type="match status" value="1"/>
</dbReference>
<dbReference type="Pfam" id="PF00158">
    <property type="entry name" value="Sigma54_activat"/>
    <property type="match status" value="1"/>
</dbReference>
<keyword evidence="1" id="KW-0547">Nucleotide-binding</keyword>
<dbReference type="eggNOG" id="COG2204">
    <property type="taxonomic scope" value="Bacteria"/>
</dbReference>
<dbReference type="Proteomes" id="UP000008291">
    <property type="component" value="Chromosome"/>
</dbReference>
<dbReference type="Pfam" id="PF25601">
    <property type="entry name" value="AAA_lid_14"/>
    <property type="match status" value="1"/>
</dbReference>
<evidence type="ECO:0000256" key="3">
    <source>
        <dbReference type="ARBA" id="ARBA00023015"/>
    </source>
</evidence>
<dbReference type="CDD" id="cd00009">
    <property type="entry name" value="AAA"/>
    <property type="match status" value="1"/>
</dbReference>
<dbReference type="InterPro" id="IPR058031">
    <property type="entry name" value="AAA_lid_NorR"/>
</dbReference>
<dbReference type="SMART" id="SM00382">
    <property type="entry name" value="AAA"/>
    <property type="match status" value="1"/>
</dbReference>
<dbReference type="HOGENOM" id="CLU_000445_0_6_4"/>
<dbReference type="PANTHER" id="PTHR32071:SF120">
    <property type="entry name" value="TRANSCRIPTIONAL REGULATOR-RELATED"/>
    <property type="match status" value="1"/>
</dbReference>
<dbReference type="Gene3D" id="1.10.8.60">
    <property type="match status" value="1"/>
</dbReference>
<dbReference type="OrthoDB" id="5288224at2"/>
<dbReference type="AlphaFoldDB" id="Q3SLG0"/>
<dbReference type="InterPro" id="IPR002197">
    <property type="entry name" value="HTH_Fis"/>
</dbReference>
<evidence type="ECO:0000256" key="1">
    <source>
        <dbReference type="ARBA" id="ARBA00022741"/>
    </source>
</evidence>
<dbReference type="SUPFAM" id="SSF46689">
    <property type="entry name" value="Homeodomain-like"/>
    <property type="match status" value="1"/>
</dbReference>
<dbReference type="InterPro" id="IPR045343">
    <property type="entry name" value="VpsR"/>
</dbReference>
<dbReference type="STRING" id="292415.Tbd_0498"/>
<keyword evidence="2" id="KW-0067">ATP-binding</keyword>
<dbReference type="Pfam" id="PF20161">
    <property type="entry name" value="VpsR"/>
    <property type="match status" value="1"/>
</dbReference>
<name>Q3SLG0_THIDA</name>
<organism evidence="6 7">
    <name type="scientific">Thiobacillus denitrificans (strain ATCC 25259 / T1)</name>
    <dbReference type="NCBI Taxonomy" id="292415"/>
    <lineage>
        <taxon>Bacteria</taxon>
        <taxon>Pseudomonadati</taxon>
        <taxon>Pseudomonadota</taxon>
        <taxon>Betaproteobacteria</taxon>
        <taxon>Nitrosomonadales</taxon>
        <taxon>Thiobacillaceae</taxon>
        <taxon>Thiobacillus</taxon>
    </lineage>
</organism>
<dbReference type="GO" id="GO:0005524">
    <property type="term" value="F:ATP binding"/>
    <property type="evidence" value="ECO:0007669"/>
    <property type="project" value="UniProtKB-KW"/>
</dbReference>
<evidence type="ECO:0000313" key="6">
    <source>
        <dbReference type="EMBL" id="AAZ96451.1"/>
    </source>
</evidence>
<sequence>MSYTLWMAAAPVGGPGRGSHRGRADARSRCIVIPRGDRMAWVERDVVALVDDCVHGEIHRFLCAEGWRVHRATGLQDLAKQLQGHTFHAGLVQLQRAGNNRLFELVGRQRSLQWIALSDPAFWRPGPQHRNFLAGVYDFHSLPVDSQRLAISLGHAWGKGQLLQHPEAPFETLEEYGIVGSSPAMLSFAHMLRKASKTDAPVLIAGESGTGKELAARAIHDMSSRARKPFVAVNCGALPPHLIQSELFGHEKGAFTGAHQRKIGRIEAADGGTLFLDEIADLPLSLQANLLRVLQDKVIERLGSTQSVQLDIRVLAASHVDLLDAVAKDLFREDLYYRLNVVKLVVPPLRDRHGDIELLAQALLDKFSWETLGKVKGFSQQALRAMNQYAWPGNVREMVNRIRQGIIMAEHPYLTPEDLGMERRAACAPGLTLDGARAKAEADAIRSALRRCQHNVSEAARELGVSRATMYRLLERHALIGPSLRATPPEALHTLAGATERNA</sequence>
<evidence type="ECO:0000256" key="2">
    <source>
        <dbReference type="ARBA" id="ARBA00022840"/>
    </source>
</evidence>
<reference evidence="6 7" key="1">
    <citation type="journal article" date="2006" name="J. Bacteriol.">
        <title>The genome sequence of the obligately chemolithoautotrophic, facultatively anaerobic bacterium Thiobacillus denitrificans.</title>
        <authorList>
            <person name="Beller H.R."/>
            <person name="Chain P.S."/>
            <person name="Letain T.E."/>
            <person name="Chakicherla A."/>
            <person name="Larimer F.W."/>
            <person name="Richardson P.M."/>
            <person name="Coleman M.A."/>
            <person name="Wood A.P."/>
            <person name="Kelly D.P."/>
        </authorList>
    </citation>
    <scope>NUCLEOTIDE SEQUENCE [LARGE SCALE GENOMIC DNA]</scope>
    <source>
        <strain evidence="6 7">ATCC 25259</strain>
    </source>
</reference>
<keyword evidence="7" id="KW-1185">Reference proteome</keyword>
<evidence type="ECO:0000256" key="4">
    <source>
        <dbReference type="ARBA" id="ARBA00023163"/>
    </source>
</evidence>
<dbReference type="PROSITE" id="PS00676">
    <property type="entry name" value="SIGMA54_INTERACT_2"/>
    <property type="match status" value="1"/>
</dbReference>
<evidence type="ECO:0000313" key="7">
    <source>
        <dbReference type="Proteomes" id="UP000008291"/>
    </source>
</evidence>
<dbReference type="PRINTS" id="PR01590">
    <property type="entry name" value="HTHFIS"/>
</dbReference>
<dbReference type="InterPro" id="IPR011006">
    <property type="entry name" value="CheY-like_superfamily"/>
</dbReference>
<dbReference type="InterPro" id="IPR003593">
    <property type="entry name" value="AAA+_ATPase"/>
</dbReference>
<dbReference type="Gene3D" id="3.40.50.300">
    <property type="entry name" value="P-loop containing nucleotide triphosphate hydrolases"/>
    <property type="match status" value="1"/>
</dbReference>
<dbReference type="GO" id="GO:0043565">
    <property type="term" value="F:sequence-specific DNA binding"/>
    <property type="evidence" value="ECO:0007669"/>
    <property type="project" value="InterPro"/>
</dbReference>
<protein>
    <submittedName>
        <fullName evidence="6">Transcriptional Regulator, Fis family</fullName>
    </submittedName>
</protein>
<dbReference type="FunFam" id="3.40.50.300:FF:000006">
    <property type="entry name" value="DNA-binding transcriptional regulator NtrC"/>
    <property type="match status" value="1"/>
</dbReference>
<dbReference type="InterPro" id="IPR025943">
    <property type="entry name" value="Sigma_54_int_dom_ATP-bd_2"/>
</dbReference>
<accession>Q3SLG0</accession>
<dbReference type="InterPro" id="IPR002078">
    <property type="entry name" value="Sigma_54_int"/>
</dbReference>